<feature type="domain" description="EF-hand" evidence="7">
    <location>
        <begin position="2452"/>
        <end position="2487"/>
    </location>
</feature>
<feature type="transmembrane region" description="Helical" evidence="6">
    <location>
        <begin position="2285"/>
        <end position="2309"/>
    </location>
</feature>
<dbReference type="InterPro" id="IPR027359">
    <property type="entry name" value="Volt_channel_dom_sf"/>
</dbReference>
<name>A0A812T517_9DINO</name>
<evidence type="ECO:0000256" key="3">
    <source>
        <dbReference type="ARBA" id="ARBA00022989"/>
    </source>
</evidence>
<dbReference type="EMBL" id="CAJNDS010002513">
    <property type="protein sequence ID" value="CAE7506119.1"/>
    <property type="molecule type" value="Genomic_DNA"/>
</dbReference>
<keyword evidence="3 6" id="KW-1133">Transmembrane helix</keyword>
<dbReference type="Pfam" id="PF13229">
    <property type="entry name" value="Beta_helix"/>
    <property type="match status" value="1"/>
</dbReference>
<organism evidence="8 9">
    <name type="scientific">Symbiodinium natans</name>
    <dbReference type="NCBI Taxonomy" id="878477"/>
    <lineage>
        <taxon>Eukaryota</taxon>
        <taxon>Sar</taxon>
        <taxon>Alveolata</taxon>
        <taxon>Dinophyceae</taxon>
        <taxon>Suessiales</taxon>
        <taxon>Symbiodiniaceae</taxon>
        <taxon>Symbiodinium</taxon>
    </lineage>
</organism>
<reference evidence="8" key="1">
    <citation type="submission" date="2021-02" db="EMBL/GenBank/DDBJ databases">
        <authorList>
            <person name="Dougan E. K."/>
            <person name="Rhodes N."/>
            <person name="Thang M."/>
            <person name="Chan C."/>
        </authorList>
    </citation>
    <scope>NUCLEOTIDE SEQUENCE</scope>
</reference>
<evidence type="ECO:0000256" key="2">
    <source>
        <dbReference type="ARBA" id="ARBA00022692"/>
    </source>
</evidence>
<dbReference type="InterPro" id="IPR011050">
    <property type="entry name" value="Pectin_lyase_fold/virulence"/>
</dbReference>
<dbReference type="SUPFAM" id="SSF47473">
    <property type="entry name" value="EF-hand"/>
    <property type="match status" value="1"/>
</dbReference>
<dbReference type="InterPro" id="IPR005821">
    <property type="entry name" value="Ion_trans_dom"/>
</dbReference>
<feature type="transmembrane region" description="Helical" evidence="6">
    <location>
        <begin position="1096"/>
        <end position="1116"/>
    </location>
</feature>
<dbReference type="Gene3D" id="1.20.120.350">
    <property type="entry name" value="Voltage-gated potassium channels. Chain C"/>
    <property type="match status" value="1"/>
</dbReference>
<proteinExistence type="predicted"/>
<feature type="transmembrane region" description="Helical" evidence="6">
    <location>
        <begin position="1299"/>
        <end position="1317"/>
    </location>
</feature>
<dbReference type="InterPro" id="IPR039448">
    <property type="entry name" value="Beta_helix"/>
</dbReference>
<dbReference type="OrthoDB" id="439917at2759"/>
<dbReference type="SMART" id="SM01411">
    <property type="entry name" value="Ephrin_rec_like"/>
    <property type="match status" value="2"/>
</dbReference>
<evidence type="ECO:0000256" key="5">
    <source>
        <dbReference type="SAM" id="MobiDB-lite"/>
    </source>
</evidence>
<feature type="transmembrane region" description="Helical" evidence="6">
    <location>
        <begin position="2180"/>
        <end position="2203"/>
    </location>
</feature>
<dbReference type="Gene3D" id="2.160.20.10">
    <property type="entry name" value="Single-stranded right-handed beta-helix, Pectin lyase-like"/>
    <property type="match status" value="1"/>
</dbReference>
<evidence type="ECO:0000256" key="4">
    <source>
        <dbReference type="ARBA" id="ARBA00023136"/>
    </source>
</evidence>
<sequence length="2522" mass="273581">MGKPAQAQTEKVAGAAAQAAGAPGGIRNLVIAGFLSVSVSARVLTLEISGTDAGDCTTPCRSLDYAIRQLSPGDRVQVGAGTFSGSLNRNLRPSDVGVANFSIEGRSTDSTIFDLERAGRFMYLDAAAGEVVIQRLAIRNGLCAALPSDRNGAGFQLVQSSAKLRDIRMSQMDCSFEGTLPREFNGGALYLKDSTALVQNLHVTDSVANHGAGVGSWGADASVIEDSAFERLKGVHWGGAMLMEEHARTEFHRCWFSQGHSPYGGILDDGGEASPLYVDCVFDRGTALHGSSYYGYGTSATRFYNTTFQNGHATSSAALYLSATVSPIFENITLVNNTANVDVAGVRIFVPTGITFKNSRFIGNRAPSSGADAAIVAGAGGLILEDCLFEGNLPSEPGATIGLRVVSETDAPSIFRRVVFRNNGQAVVMKASHRAGAVNRVHMEDVVFEHNAANDFGGAIEVNGQAELLVCNSIFRKNSAQGNGGALAVFSTGPAYIEILDSAGSVCFAGAQGGGIYCSELAYSPASLRLHDVVVVGNEALGSGGGLSLDCASLELAGGAFLNNTVPSGKGGALELGGMLRCASDPLFRDVAFKGNAAETGAVVFFSTAYPSCAVPVLEDDGSWNSSVLSAWHWTDFSASVTGNSATLGKLQATAPVSIVCQGQACQAGNLLMLEGFPGMSLSFGAMLLDSFQQMTIDDTLQVELVVVPGSTCLLDGVLQHRITQGVASIQSVKVLALAGATWSSVCKLLVRLPLSIITLRTVVPLEVHVQMGASAVTCPLGWISFRASNMAHSAYECRACPAGSFAPPGSSACVACPAGRYNQEAGHADCLVCPAGYGCPDGTSIPAPCPRGYHQDEEGGSSCLRCPLGTYTSEIASANCTECDLGMVTLETGSDSPSSCMCSANSFMVSGAGCTPCPVGMLCEAGLGPPLQQAGYWAEIQDASRGIYSVLQCRNAMECPQGEAELCAAGRTNLACNNCLPKHYPTGHGDCKPCEDYDTLGFYVVVVLLWCGAAILLRVMNTDMNQSSLSKLTILAVGNQLVMVVQTFSTISKLSIAWPEPVKTLIQFADLIVMINLDIVKIACVSQHDHPVVKLLGQLLAFPALALGLGSVWLLQSFDCKPSRLVPGFPPCDRQVSIRPEVMRLVSLRPCWLHVSVVSVRYDEASCLTVLGFILFAFFLTLSLVTFLPFQCIANPSGTSSMSNNPGVLCYQTSDHLLLVIIAGVGILIYPVSIIAWATWTTYLYPSRTATGKGLAMLYRYRFFFQRFTPQCYFFGLFILVRNFFLALSPIVLVPIPALQIVTVGTMLLISMALQIRLWPWRSHVSNLADLIMLQFVIIVLLGVSPLLDIDETEAASLLGILLCIPVLAPLAIVIFVTIWMGWRSMEKAARYDVFICHHKGGAGALARYIKIKLTMHATCNVFLDADCLESLDGRFPLQVTQTSGRWSSRGVWDCGMVIESKSSHKNREHNKGLFDIVKEQTKSFVVILTQVRCDGFVGYMEHQIEMLPKLWSADQLHALGRDWADSAICHGISPSDVVEAYKVLLALHSVAMPRFGSDDQKHACIENIAMRCGLSRKAFGEETQTGITTRARILVTGAVTDAEALSVIEICQHMVQMRLQVSCAIVRTELQVRKMMSYASYVVVLLSRGMLRDPSFARLVLAVATPQQSAVGMASRTASTSSINSRQSLELVTVNADPNFEFPGCCAEDLKGLTSMTRCGITDLALGIRLYAAALGAAHLTTRVVFTDGKADRGDLQEAHQKGQTAVLQSLHNPVIHHVLRFFRFRKYENSAEGLALDLQQDESVDPLIQATFIRLIHRALPLQAPRLSSHSHDNLPPVTPMESVLEEIVLLDHPRWVVMFSYVPRDNENDPTPGPFKKRAGTERKRNGPLSVTMITTHHERYSTVVLGQKPYYSGKEPRGSADFIVARFAQTQSEMSEPEVDEETIEPKADAPHAVFNKRRLPSDTSASQTKVQEGRGMQCCGCPQLGDAIFVLLRGPQLKCDTRLCAINSQHLNSEFLRRPLSGSPLDQPGCVNAEEVLFPIQVAADSPQHVIAGSSLRQNAYVPAEIMAKQSACKGETSEGSLPREGPTLRVSFCKTATSVSTKRGSGTPIKLAKSVTTIQVDEMALPWHRRICHLLVRNARFELLVMATLLASSATLGVETHMAMQDIHSEPHVLFRIFDVTWCVAFLLELFVRVLADGVMFFSTSNPEWGWNWTDTFFVAISTADEAIVLLGFAIELSQFRLLRMIRLVRVLRLLRVVRFCSDLRMMVNGIAGSVRVLFWALILLAIVMFIFGVTLMQLAYAHLKTDEGGADDVIKFYGTLGRSMLTLFMAISGGIDWKDAVSPLGPMSWLIDYFMGVYVFFTLFCFINVITGIFVDNAKALGETEQMHQRSALSLKRKMWVKKVLALFSQLDSGQEGDLSYEEFAAEIQDERVQDCFRHLGINVENHTVDELFDLFDRDADGKIDQSSFEQAIRQFHGHARSIDVYKLRRETQKIAKQVRSLHKALDPNRRVES</sequence>
<feature type="transmembrane region" description="Helical" evidence="6">
    <location>
        <begin position="1273"/>
        <end position="1293"/>
    </location>
</feature>
<feature type="transmembrane region" description="Helical" evidence="6">
    <location>
        <begin position="1361"/>
        <end position="1384"/>
    </location>
</feature>
<accession>A0A812T517</accession>
<dbReference type="InterPro" id="IPR012334">
    <property type="entry name" value="Pectin_lyas_fold"/>
</dbReference>
<keyword evidence="2 6" id="KW-0812">Transmembrane</keyword>
<dbReference type="InterPro" id="IPR002048">
    <property type="entry name" value="EF_hand_dom"/>
</dbReference>
<dbReference type="Proteomes" id="UP000604046">
    <property type="component" value="Unassembled WGS sequence"/>
</dbReference>
<protein>
    <submittedName>
        <fullName evidence="8">NaCP60E protein</fullName>
    </submittedName>
</protein>
<dbReference type="InterPro" id="IPR011641">
    <property type="entry name" value="Tyr-kin_ephrin_A/B_rcpt-like"/>
</dbReference>
<feature type="transmembrane region" description="Helical" evidence="6">
    <location>
        <begin position="2150"/>
        <end position="2168"/>
    </location>
</feature>
<feature type="transmembrane region" description="Helical" evidence="6">
    <location>
        <begin position="2223"/>
        <end position="2241"/>
    </location>
</feature>
<keyword evidence="4 6" id="KW-0472">Membrane</keyword>
<keyword evidence="9" id="KW-1185">Reference proteome</keyword>
<feature type="transmembrane region" description="Helical" evidence="6">
    <location>
        <begin position="2363"/>
        <end position="2383"/>
    </location>
</feature>
<comment type="subcellular location">
    <subcellularLocation>
        <location evidence="1">Membrane</location>
        <topology evidence="1">Multi-pass membrane protein</topology>
    </subcellularLocation>
</comment>
<dbReference type="SUPFAM" id="SSF57184">
    <property type="entry name" value="Growth factor receptor domain"/>
    <property type="match status" value="1"/>
</dbReference>
<dbReference type="Gene3D" id="2.10.50.10">
    <property type="entry name" value="Tumor Necrosis Factor Receptor, subunit A, domain 2"/>
    <property type="match status" value="2"/>
</dbReference>
<dbReference type="PANTHER" id="PTHR11319:SF35">
    <property type="entry name" value="OUTER MEMBRANE PROTEIN PMPC-RELATED"/>
    <property type="match status" value="1"/>
</dbReference>
<dbReference type="SUPFAM" id="SSF51126">
    <property type="entry name" value="Pectin lyase-like"/>
    <property type="match status" value="2"/>
</dbReference>
<dbReference type="CDD" id="cd00185">
    <property type="entry name" value="TNFRSF"/>
    <property type="match status" value="2"/>
</dbReference>
<dbReference type="Pfam" id="PF07699">
    <property type="entry name" value="Ephrin_rec_like"/>
    <property type="match status" value="1"/>
</dbReference>
<dbReference type="GO" id="GO:0005509">
    <property type="term" value="F:calcium ion binding"/>
    <property type="evidence" value="ECO:0007669"/>
    <property type="project" value="InterPro"/>
</dbReference>
<feature type="transmembrane region" description="Helical" evidence="6">
    <location>
        <begin position="1329"/>
        <end position="1349"/>
    </location>
</feature>
<dbReference type="InterPro" id="IPR009030">
    <property type="entry name" value="Growth_fac_rcpt_cys_sf"/>
</dbReference>
<feature type="region of interest" description="Disordered" evidence="5">
    <location>
        <begin position="1870"/>
        <end position="1889"/>
    </location>
</feature>
<evidence type="ECO:0000256" key="6">
    <source>
        <dbReference type="SAM" id="Phobius"/>
    </source>
</evidence>
<evidence type="ECO:0000313" key="8">
    <source>
        <dbReference type="EMBL" id="CAE7506119.1"/>
    </source>
</evidence>
<dbReference type="SUPFAM" id="SSF81324">
    <property type="entry name" value="Voltage-gated potassium channels"/>
    <property type="match status" value="1"/>
</dbReference>
<dbReference type="Gene3D" id="1.10.238.10">
    <property type="entry name" value="EF-hand"/>
    <property type="match status" value="1"/>
</dbReference>
<dbReference type="Gene3D" id="1.10.287.70">
    <property type="match status" value="1"/>
</dbReference>
<dbReference type="PROSITE" id="PS50222">
    <property type="entry name" value="EF_HAND_2"/>
    <property type="match status" value="1"/>
</dbReference>
<dbReference type="GO" id="GO:0005216">
    <property type="term" value="F:monoatomic ion channel activity"/>
    <property type="evidence" value="ECO:0007669"/>
    <property type="project" value="InterPro"/>
</dbReference>
<dbReference type="InterPro" id="IPR006626">
    <property type="entry name" value="PbH1"/>
</dbReference>
<dbReference type="InterPro" id="IPR011992">
    <property type="entry name" value="EF-hand-dom_pair"/>
</dbReference>
<feature type="transmembrane region" description="Helical" evidence="6">
    <location>
        <begin position="1001"/>
        <end position="1021"/>
    </location>
</feature>
<dbReference type="GO" id="GO:0016020">
    <property type="term" value="C:membrane"/>
    <property type="evidence" value="ECO:0007669"/>
    <property type="project" value="UniProtKB-SubCell"/>
</dbReference>
<dbReference type="Pfam" id="PF00520">
    <property type="entry name" value="Ion_trans"/>
    <property type="match status" value="1"/>
</dbReference>
<feature type="transmembrane region" description="Helical" evidence="6">
    <location>
        <begin position="1218"/>
        <end position="1241"/>
    </location>
</feature>
<dbReference type="SMART" id="SM00054">
    <property type="entry name" value="EFh"/>
    <property type="match status" value="1"/>
</dbReference>
<evidence type="ECO:0000259" key="7">
    <source>
        <dbReference type="PROSITE" id="PS50222"/>
    </source>
</evidence>
<dbReference type="PANTHER" id="PTHR11319">
    <property type="entry name" value="G PROTEIN-COUPLED RECEPTOR-RELATED"/>
    <property type="match status" value="1"/>
</dbReference>
<dbReference type="SMART" id="SM00710">
    <property type="entry name" value="PbH1"/>
    <property type="match status" value="8"/>
</dbReference>
<evidence type="ECO:0000313" key="9">
    <source>
        <dbReference type="Proteomes" id="UP000604046"/>
    </source>
</evidence>
<comment type="caution">
    <text evidence="8">The sequence shown here is derived from an EMBL/GenBank/DDBJ whole genome shotgun (WGS) entry which is preliminary data.</text>
</comment>
<gene>
    <name evidence="8" type="primary">NaCP60E</name>
    <name evidence="8" type="ORF">SNAT2548_LOCUS28347</name>
</gene>
<feature type="transmembrane region" description="Helical" evidence="6">
    <location>
        <begin position="1169"/>
        <end position="1191"/>
    </location>
</feature>
<evidence type="ECO:0000256" key="1">
    <source>
        <dbReference type="ARBA" id="ARBA00004141"/>
    </source>
</evidence>